<gene>
    <name evidence="16" type="primary">coaX</name>
    <name evidence="17" type="ORF">FHX64_000579</name>
</gene>
<evidence type="ECO:0000256" key="5">
    <source>
        <dbReference type="ARBA" id="ARBA00011738"/>
    </source>
</evidence>
<evidence type="ECO:0000256" key="1">
    <source>
        <dbReference type="ARBA" id="ARBA00001206"/>
    </source>
</evidence>
<reference evidence="17 18" key="1">
    <citation type="submission" date="2020-08" db="EMBL/GenBank/DDBJ databases">
        <title>Genomic Encyclopedia of Type Strains, Phase IV (KMG-IV): sequencing the most valuable type-strain genomes for metagenomic binning, comparative biology and taxonomic classification.</title>
        <authorList>
            <person name="Goeker M."/>
        </authorList>
    </citation>
    <scope>NUCLEOTIDE SEQUENCE [LARGE SCALE GENOMIC DNA]</scope>
    <source>
        <strain evidence="17 18">DSM 27471</strain>
    </source>
</reference>
<feature type="binding site" evidence="16">
    <location>
        <position position="116"/>
    </location>
    <ligand>
        <name>K(+)</name>
        <dbReference type="ChEBI" id="CHEBI:29103"/>
    </ligand>
</feature>
<dbReference type="PANTHER" id="PTHR34265">
    <property type="entry name" value="TYPE III PANTOTHENATE KINASE"/>
    <property type="match status" value="1"/>
</dbReference>
<evidence type="ECO:0000256" key="11">
    <source>
        <dbReference type="ARBA" id="ARBA00022840"/>
    </source>
</evidence>
<keyword evidence="9 16" id="KW-0547">Nucleotide-binding</keyword>
<evidence type="ECO:0000256" key="16">
    <source>
        <dbReference type="HAMAP-Rule" id="MF_01274"/>
    </source>
</evidence>
<comment type="subcellular location">
    <subcellularLocation>
        <location evidence="3 16">Cytoplasm</location>
    </subcellularLocation>
</comment>
<dbReference type="GO" id="GO:0015937">
    <property type="term" value="P:coenzyme A biosynthetic process"/>
    <property type="evidence" value="ECO:0007669"/>
    <property type="project" value="UniProtKB-UniRule"/>
</dbReference>
<dbReference type="GO" id="GO:0005524">
    <property type="term" value="F:ATP binding"/>
    <property type="evidence" value="ECO:0007669"/>
    <property type="project" value="UniProtKB-UniRule"/>
</dbReference>
<feature type="binding site" evidence="16">
    <location>
        <begin position="93"/>
        <end position="96"/>
    </location>
    <ligand>
        <name>substrate</name>
    </ligand>
</feature>
<dbReference type="GO" id="GO:0005737">
    <property type="term" value="C:cytoplasm"/>
    <property type="evidence" value="ECO:0007669"/>
    <property type="project" value="UniProtKB-SubCell"/>
</dbReference>
<comment type="similarity">
    <text evidence="14 16">Belongs to the type III pantothenate kinase family.</text>
</comment>
<keyword evidence="10 16" id="KW-0418">Kinase</keyword>
<feature type="binding site" evidence="16">
    <location>
        <position position="86"/>
    </location>
    <ligand>
        <name>substrate</name>
    </ligand>
</feature>
<evidence type="ECO:0000313" key="18">
    <source>
        <dbReference type="Proteomes" id="UP000544222"/>
    </source>
</evidence>
<evidence type="ECO:0000256" key="10">
    <source>
        <dbReference type="ARBA" id="ARBA00022777"/>
    </source>
</evidence>
<comment type="caution">
    <text evidence="17">The sequence shown here is derived from an EMBL/GenBank/DDBJ whole genome shotgun (WGS) entry which is preliminary data.</text>
</comment>
<comment type="subunit">
    <text evidence="5 16">Homodimer.</text>
</comment>
<dbReference type="EC" id="2.7.1.33" evidence="6 16"/>
<keyword evidence="12 16" id="KW-0630">Potassium</keyword>
<keyword evidence="7 16" id="KW-0963">Cytoplasm</keyword>
<comment type="cofactor">
    <cofactor evidence="2">
        <name>K(+)</name>
        <dbReference type="ChEBI" id="CHEBI:29103"/>
    </cofactor>
</comment>
<proteinExistence type="inferred from homology"/>
<evidence type="ECO:0000256" key="9">
    <source>
        <dbReference type="ARBA" id="ARBA00022741"/>
    </source>
</evidence>
<feature type="binding site" evidence="16">
    <location>
        <position position="119"/>
    </location>
    <ligand>
        <name>ATP</name>
        <dbReference type="ChEBI" id="CHEBI:30616"/>
    </ligand>
</feature>
<organism evidence="17 18">
    <name type="scientific">Microbacter margulisiae</name>
    <dbReference type="NCBI Taxonomy" id="1350067"/>
    <lineage>
        <taxon>Bacteria</taxon>
        <taxon>Pseudomonadati</taxon>
        <taxon>Bacteroidota</taxon>
        <taxon>Bacteroidia</taxon>
        <taxon>Bacteroidales</taxon>
        <taxon>Porphyromonadaceae</taxon>
        <taxon>Microbacter</taxon>
    </lineage>
</organism>
<feature type="binding site" evidence="16">
    <location>
        <begin position="6"/>
        <end position="13"/>
    </location>
    <ligand>
        <name>ATP</name>
        <dbReference type="ChEBI" id="CHEBI:30616"/>
    </ligand>
</feature>
<dbReference type="HAMAP" id="MF_01274">
    <property type="entry name" value="Pantothen_kinase_3"/>
    <property type="match status" value="1"/>
</dbReference>
<dbReference type="InterPro" id="IPR004619">
    <property type="entry name" value="Type_III_PanK"/>
</dbReference>
<protein>
    <recommendedName>
        <fullName evidence="15 16">Type III pantothenate kinase</fullName>
        <ecNumber evidence="6 16">2.7.1.33</ecNumber>
    </recommendedName>
    <alternativeName>
        <fullName evidence="16">PanK-III</fullName>
    </alternativeName>
    <alternativeName>
        <fullName evidence="16">Pantothenic acid kinase</fullName>
    </alternativeName>
</protein>
<comment type="cofactor">
    <cofactor evidence="16">
        <name>NH4(+)</name>
        <dbReference type="ChEBI" id="CHEBI:28938"/>
    </cofactor>
    <cofactor evidence="16">
        <name>K(+)</name>
        <dbReference type="ChEBI" id="CHEBI:29103"/>
    </cofactor>
    <text evidence="16">A monovalent cation. Ammonium or potassium.</text>
</comment>
<dbReference type="UniPathway" id="UPA00241">
    <property type="reaction ID" value="UER00352"/>
</dbReference>
<evidence type="ECO:0000256" key="4">
    <source>
        <dbReference type="ARBA" id="ARBA00005225"/>
    </source>
</evidence>
<sequence length="242" mass="26668">MNLVIDQGNTSTKIAVFDQTSILEETSGVMPDVKDMVALLDKFPINQVAVCSVAGFSKSILELFYQRNLHHIILTQETPIPLVNHYQTPATLGVDRIAAAVGANFIKPNNNLLIIDMGTAITYDVVSKDNAFVGGNISIGLQSRFRALKDYTHQLPLLHPTTKWTNFIGQSTEKAIMAGIMYGVLFEMEGFISTIEEKYDSLSVFLTGGDSIYFESSLKKPIFAVKNLVLVGLNRILDHNAI</sequence>
<evidence type="ECO:0000256" key="3">
    <source>
        <dbReference type="ARBA" id="ARBA00004496"/>
    </source>
</evidence>
<keyword evidence="8 16" id="KW-0808">Transferase</keyword>
<evidence type="ECO:0000256" key="15">
    <source>
        <dbReference type="ARBA" id="ARBA00040883"/>
    </source>
</evidence>
<dbReference type="InterPro" id="IPR043129">
    <property type="entry name" value="ATPase_NBD"/>
</dbReference>
<keyword evidence="11 16" id="KW-0067">ATP-binding</keyword>
<feature type="active site" description="Proton acceptor" evidence="16">
    <location>
        <position position="95"/>
    </location>
</feature>
<dbReference type="Gene3D" id="3.30.420.40">
    <property type="match status" value="2"/>
</dbReference>
<dbReference type="SUPFAM" id="SSF53067">
    <property type="entry name" value="Actin-like ATPase domain"/>
    <property type="match status" value="2"/>
</dbReference>
<dbReference type="Pfam" id="PF03309">
    <property type="entry name" value="Pan_kinase"/>
    <property type="match status" value="1"/>
</dbReference>
<dbReference type="GO" id="GO:0046872">
    <property type="term" value="F:metal ion binding"/>
    <property type="evidence" value="ECO:0007669"/>
    <property type="project" value="UniProtKB-KW"/>
</dbReference>
<dbReference type="Proteomes" id="UP000544222">
    <property type="component" value="Unassembled WGS sequence"/>
</dbReference>
<comment type="function">
    <text evidence="16">Catalyzes the phosphorylation of pantothenate (Pan), the first step in CoA biosynthesis.</text>
</comment>
<keyword evidence="18" id="KW-1185">Reference proteome</keyword>
<evidence type="ECO:0000256" key="7">
    <source>
        <dbReference type="ARBA" id="ARBA00022490"/>
    </source>
</evidence>
<feature type="binding site" evidence="16">
    <location>
        <position position="172"/>
    </location>
    <ligand>
        <name>substrate</name>
    </ligand>
</feature>
<accession>A0A7W5DP32</accession>
<dbReference type="AlphaFoldDB" id="A0A7W5DP32"/>
<dbReference type="EMBL" id="JACHYB010000001">
    <property type="protein sequence ID" value="MBB3186416.1"/>
    <property type="molecule type" value="Genomic_DNA"/>
</dbReference>
<evidence type="ECO:0000256" key="14">
    <source>
        <dbReference type="ARBA" id="ARBA00038036"/>
    </source>
</evidence>
<evidence type="ECO:0000256" key="12">
    <source>
        <dbReference type="ARBA" id="ARBA00022958"/>
    </source>
</evidence>
<comment type="pathway">
    <text evidence="4 16">Cofactor biosynthesis; coenzyme A biosynthesis; CoA from (R)-pantothenate: step 1/5.</text>
</comment>
<evidence type="ECO:0000256" key="8">
    <source>
        <dbReference type="ARBA" id="ARBA00022679"/>
    </source>
</evidence>
<name>A0A7W5DP32_9PORP</name>
<dbReference type="RefSeq" id="WP_183412313.1">
    <property type="nucleotide sequence ID" value="NZ_JACHYB010000001.1"/>
</dbReference>
<evidence type="ECO:0000256" key="6">
    <source>
        <dbReference type="ARBA" id="ARBA00012102"/>
    </source>
</evidence>
<evidence type="ECO:0000256" key="13">
    <source>
        <dbReference type="ARBA" id="ARBA00022993"/>
    </source>
</evidence>
<dbReference type="PANTHER" id="PTHR34265:SF1">
    <property type="entry name" value="TYPE III PANTOTHENATE KINASE"/>
    <property type="match status" value="1"/>
</dbReference>
<keyword evidence="13 16" id="KW-0173">Coenzyme A biosynthesis</keyword>
<comment type="catalytic activity">
    <reaction evidence="1 16">
        <text>(R)-pantothenate + ATP = (R)-4'-phosphopantothenate + ADP + H(+)</text>
        <dbReference type="Rhea" id="RHEA:16373"/>
        <dbReference type="ChEBI" id="CHEBI:10986"/>
        <dbReference type="ChEBI" id="CHEBI:15378"/>
        <dbReference type="ChEBI" id="CHEBI:29032"/>
        <dbReference type="ChEBI" id="CHEBI:30616"/>
        <dbReference type="ChEBI" id="CHEBI:456216"/>
        <dbReference type="EC" id="2.7.1.33"/>
    </reaction>
</comment>
<dbReference type="CDD" id="cd24015">
    <property type="entry name" value="ASKHA_NBD_PanK-III"/>
    <property type="match status" value="1"/>
</dbReference>
<dbReference type="GO" id="GO:0004594">
    <property type="term" value="F:pantothenate kinase activity"/>
    <property type="evidence" value="ECO:0007669"/>
    <property type="project" value="UniProtKB-UniRule"/>
</dbReference>
<evidence type="ECO:0000313" key="17">
    <source>
        <dbReference type="EMBL" id="MBB3186416.1"/>
    </source>
</evidence>
<dbReference type="NCBIfam" id="TIGR00671">
    <property type="entry name" value="baf"/>
    <property type="match status" value="1"/>
</dbReference>
<keyword evidence="16" id="KW-0479">Metal-binding</keyword>
<evidence type="ECO:0000256" key="2">
    <source>
        <dbReference type="ARBA" id="ARBA00001958"/>
    </source>
</evidence>